<gene>
    <name evidence="1" type="ORF">AVEN_262091_1</name>
</gene>
<name>A0A4Y2TBK2_ARAVE</name>
<evidence type="ECO:0000313" key="2">
    <source>
        <dbReference type="Proteomes" id="UP000499080"/>
    </source>
</evidence>
<organism evidence="1 2">
    <name type="scientific">Araneus ventricosus</name>
    <name type="common">Orbweaver spider</name>
    <name type="synonym">Epeira ventricosa</name>
    <dbReference type="NCBI Taxonomy" id="182803"/>
    <lineage>
        <taxon>Eukaryota</taxon>
        <taxon>Metazoa</taxon>
        <taxon>Ecdysozoa</taxon>
        <taxon>Arthropoda</taxon>
        <taxon>Chelicerata</taxon>
        <taxon>Arachnida</taxon>
        <taxon>Araneae</taxon>
        <taxon>Araneomorphae</taxon>
        <taxon>Entelegynae</taxon>
        <taxon>Araneoidea</taxon>
        <taxon>Araneidae</taxon>
        <taxon>Araneus</taxon>
    </lineage>
</organism>
<proteinExistence type="predicted"/>
<dbReference type="EMBL" id="BGPR01027255">
    <property type="protein sequence ID" value="GBN97621.1"/>
    <property type="molecule type" value="Genomic_DNA"/>
</dbReference>
<protein>
    <submittedName>
        <fullName evidence="1">Uncharacterized protein</fullName>
    </submittedName>
</protein>
<dbReference type="AlphaFoldDB" id="A0A4Y2TBK2"/>
<sequence>MQGKKKFMNVLTSTELQQTAKIFRDENSCSDDIDKAGKTVLIALYGGKNNEELRFKLFQKSLLNIKKLLKNSFNLASLPPTTAAVLENSLRAYLQVELWSGFAKIPLDWKDTKHGLFPVTIHKELAPPAFFSIISCNCKNGVI</sequence>
<comment type="caution">
    <text evidence="1">The sequence shown here is derived from an EMBL/GenBank/DDBJ whole genome shotgun (WGS) entry which is preliminary data.</text>
</comment>
<keyword evidence="2" id="KW-1185">Reference proteome</keyword>
<reference evidence="1 2" key="1">
    <citation type="journal article" date="2019" name="Sci. Rep.">
        <title>Orb-weaving spider Araneus ventricosus genome elucidates the spidroin gene catalogue.</title>
        <authorList>
            <person name="Kono N."/>
            <person name="Nakamura H."/>
            <person name="Ohtoshi R."/>
            <person name="Moran D.A.P."/>
            <person name="Shinohara A."/>
            <person name="Yoshida Y."/>
            <person name="Fujiwara M."/>
            <person name="Mori M."/>
            <person name="Tomita M."/>
            <person name="Arakawa K."/>
        </authorList>
    </citation>
    <scope>NUCLEOTIDE SEQUENCE [LARGE SCALE GENOMIC DNA]</scope>
</reference>
<evidence type="ECO:0000313" key="1">
    <source>
        <dbReference type="EMBL" id="GBN97621.1"/>
    </source>
</evidence>
<dbReference type="Proteomes" id="UP000499080">
    <property type="component" value="Unassembled WGS sequence"/>
</dbReference>
<accession>A0A4Y2TBK2</accession>